<dbReference type="PANTHER" id="PTHR43776">
    <property type="entry name" value="TRANSPORT ATP-BINDING PROTEIN"/>
    <property type="match status" value="1"/>
</dbReference>
<keyword evidence="7" id="KW-1185">Reference proteome</keyword>
<organism evidence="6 7">
    <name type="scientific">Paenibacillus apis</name>
    <dbReference type="NCBI Taxonomy" id="1792174"/>
    <lineage>
        <taxon>Bacteria</taxon>
        <taxon>Bacillati</taxon>
        <taxon>Bacillota</taxon>
        <taxon>Bacilli</taxon>
        <taxon>Bacillales</taxon>
        <taxon>Paenibacillaceae</taxon>
        <taxon>Paenibacillus</taxon>
    </lineage>
</organism>
<evidence type="ECO:0000313" key="7">
    <source>
        <dbReference type="Proteomes" id="UP000678895"/>
    </source>
</evidence>
<dbReference type="Pfam" id="PF00005">
    <property type="entry name" value="ABC_tran"/>
    <property type="match status" value="1"/>
</dbReference>
<comment type="caution">
    <text evidence="6">The sequence shown here is derived from an EMBL/GenBank/DDBJ whole genome shotgun (WGS) entry which is preliminary data.</text>
</comment>
<keyword evidence="2" id="KW-0813">Transport</keyword>
<evidence type="ECO:0000256" key="3">
    <source>
        <dbReference type="ARBA" id="ARBA00022741"/>
    </source>
</evidence>
<feature type="domain" description="ABC transporter" evidence="5">
    <location>
        <begin position="3"/>
        <end position="211"/>
    </location>
</feature>
<dbReference type="Gene3D" id="3.40.50.300">
    <property type="entry name" value="P-loop containing nucleotide triphosphate hydrolases"/>
    <property type="match status" value="1"/>
</dbReference>
<reference evidence="6" key="1">
    <citation type="submission" date="2021-03" db="EMBL/GenBank/DDBJ databases">
        <title>Antimicrobial resistance genes in bacteria isolated from Japanese honey, and their potential for conferring macrolide and lincosamide resistance in the American foulbrood pathogen Paenibacillus larvae.</title>
        <authorList>
            <person name="Okamoto M."/>
            <person name="Kumagai M."/>
            <person name="Kanamori H."/>
            <person name="Takamatsu D."/>
        </authorList>
    </citation>
    <scope>NUCLEOTIDE SEQUENCE</scope>
    <source>
        <strain evidence="6">J41TS4</strain>
    </source>
</reference>
<dbReference type="AlphaFoldDB" id="A0A919XYK7"/>
<dbReference type="GO" id="GO:0016887">
    <property type="term" value="F:ATP hydrolysis activity"/>
    <property type="evidence" value="ECO:0007669"/>
    <property type="project" value="InterPro"/>
</dbReference>
<dbReference type="EMBL" id="BORS01000002">
    <property type="protein sequence ID" value="GIO40846.1"/>
    <property type="molecule type" value="Genomic_DNA"/>
</dbReference>
<keyword evidence="4 6" id="KW-0067">ATP-binding</keyword>
<dbReference type="Proteomes" id="UP000678895">
    <property type="component" value="Unassembled WGS sequence"/>
</dbReference>
<protein>
    <submittedName>
        <fullName evidence="6">Nickel ABC transporter ATP-binding protein</fullName>
    </submittedName>
</protein>
<comment type="similarity">
    <text evidence="1">Belongs to the ABC transporter superfamily.</text>
</comment>
<dbReference type="RefSeq" id="WP_301624787.1">
    <property type="nucleotide sequence ID" value="NZ_BORS01000002.1"/>
</dbReference>
<dbReference type="InterPro" id="IPR050319">
    <property type="entry name" value="ABC_transp_ATP-bind"/>
</dbReference>
<gene>
    <name evidence="6" type="ORF">J41TS4_06040</name>
</gene>
<evidence type="ECO:0000259" key="5">
    <source>
        <dbReference type="PROSITE" id="PS50893"/>
    </source>
</evidence>
<dbReference type="GO" id="GO:0055085">
    <property type="term" value="P:transmembrane transport"/>
    <property type="evidence" value="ECO:0007669"/>
    <property type="project" value="UniProtKB-ARBA"/>
</dbReference>
<dbReference type="SUPFAM" id="SSF52540">
    <property type="entry name" value="P-loop containing nucleoside triphosphate hydrolases"/>
    <property type="match status" value="1"/>
</dbReference>
<dbReference type="InterPro" id="IPR003593">
    <property type="entry name" value="AAA+_ATPase"/>
</dbReference>
<dbReference type="GO" id="GO:0005524">
    <property type="term" value="F:ATP binding"/>
    <property type="evidence" value="ECO:0007669"/>
    <property type="project" value="UniProtKB-KW"/>
</dbReference>
<dbReference type="PROSITE" id="PS50893">
    <property type="entry name" value="ABC_TRANSPORTER_2"/>
    <property type="match status" value="1"/>
</dbReference>
<dbReference type="InterPro" id="IPR027417">
    <property type="entry name" value="P-loop_NTPase"/>
</dbReference>
<dbReference type="SMART" id="SM00382">
    <property type="entry name" value="AAA"/>
    <property type="match status" value="1"/>
</dbReference>
<keyword evidence="3" id="KW-0547">Nucleotide-binding</keyword>
<evidence type="ECO:0000256" key="2">
    <source>
        <dbReference type="ARBA" id="ARBA00022448"/>
    </source>
</evidence>
<evidence type="ECO:0000256" key="1">
    <source>
        <dbReference type="ARBA" id="ARBA00005417"/>
    </source>
</evidence>
<dbReference type="PROSITE" id="PS00211">
    <property type="entry name" value="ABC_TRANSPORTER_1"/>
    <property type="match status" value="1"/>
</dbReference>
<evidence type="ECO:0000256" key="4">
    <source>
        <dbReference type="ARBA" id="ARBA00022840"/>
    </source>
</evidence>
<name>A0A919XYK7_9BACL</name>
<evidence type="ECO:0000313" key="6">
    <source>
        <dbReference type="EMBL" id="GIO40846.1"/>
    </source>
</evidence>
<dbReference type="InterPro" id="IPR003439">
    <property type="entry name" value="ABC_transporter-like_ATP-bd"/>
</dbReference>
<dbReference type="PANTHER" id="PTHR43776:SF7">
    <property type="entry name" value="D,D-DIPEPTIDE TRANSPORT ATP-BINDING PROTEIN DDPF-RELATED"/>
    <property type="match status" value="1"/>
</dbReference>
<sequence length="211" mass="24024">MSLRGEKLGHYYKKDRWIFKNIDISVAPGEVLGLSGYSGCGKTTLSRMLAGYISPHAGLVTVDHRPMEQRGFRSVQLIYQHPEKAINPKWRMCDVLNESYSPTDDILDAFEIREEWMNRWPVELSGGEKQRFCIVRALNPATKYIIADEMTTMLDAVTQAKIWHTFLGICKSRNIGVIVVSHESSLLSRLCDNIYKIGDRSDLVDSRITNV</sequence>
<dbReference type="InterPro" id="IPR017871">
    <property type="entry name" value="ABC_transporter-like_CS"/>
</dbReference>
<proteinExistence type="inferred from homology"/>
<accession>A0A919XYK7</accession>